<comment type="caution">
    <text evidence="3">The sequence shown here is derived from an EMBL/GenBank/DDBJ whole genome shotgun (WGS) entry which is preliminary data.</text>
</comment>
<protein>
    <submittedName>
        <fullName evidence="3">Rhombotarget lipoprotein</fullName>
    </submittedName>
</protein>
<accession>A0ABQ5Q576</accession>
<keyword evidence="3" id="KW-0449">Lipoprotein</keyword>
<feature type="signal peptide" evidence="2">
    <location>
        <begin position="1"/>
        <end position="23"/>
    </location>
</feature>
<proteinExistence type="predicted"/>
<feature type="chain" id="PRO_5046456428" evidence="2">
    <location>
        <begin position="24"/>
        <end position="268"/>
    </location>
</feature>
<dbReference type="EMBL" id="BSDD01000002">
    <property type="protein sequence ID" value="GLH69848.1"/>
    <property type="molecule type" value="Genomic_DNA"/>
</dbReference>
<reference evidence="3 4" key="1">
    <citation type="journal article" date="2023" name="Antonie Van Leeuwenhoek">
        <title>Mesoterricola silvestris gen. nov., sp. nov., Mesoterricola sediminis sp. nov., Geothrix oryzae sp. nov., Geothrix edaphica sp. nov., Geothrix rubra sp. nov., and Geothrix limicola sp. nov., six novel members of Acidobacteriota isolated from soils.</title>
        <authorList>
            <person name="Itoh H."/>
            <person name="Sugisawa Y."/>
            <person name="Mise K."/>
            <person name="Xu Z."/>
            <person name="Kuniyasu M."/>
            <person name="Ushijima N."/>
            <person name="Kawano K."/>
            <person name="Kobayashi E."/>
            <person name="Shiratori Y."/>
            <person name="Masuda Y."/>
            <person name="Senoo K."/>
        </authorList>
    </citation>
    <scope>NUCLEOTIDE SEQUENCE [LARGE SCALE GENOMIC DNA]</scope>
    <source>
        <strain evidence="3 4">Red803</strain>
    </source>
</reference>
<dbReference type="Proteomes" id="UP001165089">
    <property type="component" value="Unassembled WGS sequence"/>
</dbReference>
<evidence type="ECO:0000313" key="4">
    <source>
        <dbReference type="Proteomes" id="UP001165089"/>
    </source>
</evidence>
<gene>
    <name evidence="3" type="ORF">GETHPA_13810</name>
</gene>
<dbReference type="InterPro" id="IPR026443">
    <property type="entry name" value="Rhombo_lipo"/>
</dbReference>
<evidence type="ECO:0000256" key="2">
    <source>
        <dbReference type="SAM" id="SignalP"/>
    </source>
</evidence>
<feature type="region of interest" description="Disordered" evidence="1">
    <location>
        <begin position="68"/>
        <end position="88"/>
    </location>
</feature>
<evidence type="ECO:0000313" key="3">
    <source>
        <dbReference type="EMBL" id="GLH69848.1"/>
    </source>
</evidence>
<organism evidence="3 4">
    <name type="scientific">Geothrix rubra</name>
    <dbReference type="NCBI Taxonomy" id="2927977"/>
    <lineage>
        <taxon>Bacteria</taxon>
        <taxon>Pseudomonadati</taxon>
        <taxon>Acidobacteriota</taxon>
        <taxon>Holophagae</taxon>
        <taxon>Holophagales</taxon>
        <taxon>Holophagaceae</taxon>
        <taxon>Geothrix</taxon>
    </lineage>
</organism>
<dbReference type="NCBIfam" id="TIGR04179">
    <property type="entry name" value="rhombo_lipo"/>
    <property type="match status" value="1"/>
</dbReference>
<dbReference type="PROSITE" id="PS51257">
    <property type="entry name" value="PROKAR_LIPOPROTEIN"/>
    <property type="match status" value="1"/>
</dbReference>
<evidence type="ECO:0000256" key="1">
    <source>
        <dbReference type="SAM" id="MobiDB-lite"/>
    </source>
</evidence>
<sequence>MSLSRSILAAVALALLALGCATPETVQRRSSLASYLGAKPAPPAAPAPGPAEVALPFRLGIAFVPADPTQSRGDIAPTNQLGPLGAGQEPELLDRVTTSFAQKAWARDLKPIPSLYLARGGGWEDLDKVARSFQVEVIALVSVDQVQFSNPKWYAWTYWTLVGAYMVKGDKNDTTTVVDAAVYHVPSRTLLFRAGGLGTAKGTSTWSGREDAFRTQSRESLALAMADLSASLDREAAAFRQSVAKGARTDVRLVDPTLPAPPTEPVSR</sequence>
<feature type="compositionally biased region" description="Polar residues" evidence="1">
    <location>
        <begin position="68"/>
        <end position="81"/>
    </location>
</feature>
<name>A0ABQ5Q576_9BACT</name>
<keyword evidence="2" id="KW-0732">Signal</keyword>
<dbReference type="RefSeq" id="WP_285723971.1">
    <property type="nucleotide sequence ID" value="NZ_BSDD01000002.1"/>
</dbReference>
<keyword evidence="4" id="KW-1185">Reference proteome</keyword>